<evidence type="ECO:0000313" key="6">
    <source>
        <dbReference type="EMBL" id="NIR73995.1"/>
    </source>
</evidence>
<dbReference type="GO" id="GO:0008171">
    <property type="term" value="F:O-methyltransferase activity"/>
    <property type="evidence" value="ECO:0007669"/>
    <property type="project" value="InterPro"/>
</dbReference>
<evidence type="ECO:0000256" key="1">
    <source>
        <dbReference type="ARBA" id="ARBA00022603"/>
    </source>
</evidence>
<dbReference type="InterPro" id="IPR029063">
    <property type="entry name" value="SAM-dependent_MTases_sf"/>
</dbReference>
<dbReference type="Proteomes" id="UP000702544">
    <property type="component" value="Unassembled WGS sequence"/>
</dbReference>
<dbReference type="CDD" id="cd02440">
    <property type="entry name" value="AdoMet_MTases"/>
    <property type="match status" value="1"/>
</dbReference>
<feature type="domain" description="O-methyltransferase C-terminal" evidence="4">
    <location>
        <begin position="157"/>
        <end position="313"/>
    </location>
</feature>
<proteinExistence type="predicted"/>
<dbReference type="GO" id="GO:0032259">
    <property type="term" value="P:methylation"/>
    <property type="evidence" value="ECO:0007669"/>
    <property type="project" value="UniProtKB-KW"/>
</dbReference>
<dbReference type="Pfam" id="PF00891">
    <property type="entry name" value="Methyltransf_2"/>
    <property type="match status" value="1"/>
</dbReference>
<dbReference type="Pfam" id="PF08100">
    <property type="entry name" value="Dimerisation"/>
    <property type="match status" value="1"/>
</dbReference>
<keyword evidence="2" id="KW-0808">Transferase</keyword>
<dbReference type="EMBL" id="JAACAK010000018">
    <property type="protein sequence ID" value="NIR73995.1"/>
    <property type="molecule type" value="Genomic_DNA"/>
</dbReference>
<dbReference type="SUPFAM" id="SSF53335">
    <property type="entry name" value="S-adenosyl-L-methionine-dependent methyltransferases"/>
    <property type="match status" value="1"/>
</dbReference>
<evidence type="ECO:0000313" key="7">
    <source>
        <dbReference type="Proteomes" id="UP000702544"/>
    </source>
</evidence>
<dbReference type="GO" id="GO:0046983">
    <property type="term" value="F:protein dimerization activity"/>
    <property type="evidence" value="ECO:0007669"/>
    <property type="project" value="InterPro"/>
</dbReference>
<dbReference type="Gene3D" id="1.10.10.10">
    <property type="entry name" value="Winged helix-like DNA-binding domain superfamily/Winged helix DNA-binding domain"/>
    <property type="match status" value="1"/>
</dbReference>
<dbReference type="InterPro" id="IPR036388">
    <property type="entry name" value="WH-like_DNA-bd_sf"/>
</dbReference>
<evidence type="ECO:0000256" key="3">
    <source>
        <dbReference type="ARBA" id="ARBA00022691"/>
    </source>
</evidence>
<feature type="domain" description="O-methyltransferase dimerisation" evidence="5">
    <location>
        <begin position="26"/>
        <end position="87"/>
    </location>
</feature>
<dbReference type="InterPro" id="IPR012967">
    <property type="entry name" value="COMT_dimerisation"/>
</dbReference>
<keyword evidence="3" id="KW-0949">S-adenosyl-L-methionine</keyword>
<reference evidence="6 7" key="1">
    <citation type="submission" date="2020-01" db="EMBL/GenBank/DDBJ databases">
        <title>Genomes assembled from Gulf of Kutch pelagic sediment metagenomes.</title>
        <authorList>
            <person name="Chandrashekar M."/>
            <person name="Mahajan M.S."/>
            <person name="Dave K.J."/>
            <person name="Vatsa P."/>
            <person name="Nathani N.M."/>
        </authorList>
    </citation>
    <scope>NUCLEOTIDE SEQUENCE [LARGE SCALE GENOMIC DNA]</scope>
    <source>
        <strain evidence="6">KS3-K002</strain>
    </source>
</reference>
<sequence length="331" mass="36976">MKPDKWTPERLEESANYWADRLVLEAAALDLPAQLAQGPLTADELAERLGLDARAALLFLDALAALGLLNKETGRYSNTEEAARFLVPESLDYLGHRLRAARDSWELWARLPEALRTGQRQREKTPFRDDPVAARSLLLSIHRNARSRAADILLNGSVELDDRRRMLDLGGGAGTYSVAFCRAYQELHSTLVDRPIAAAVARDVVASAGLEDRITILEYDVDEGELPASYDFIWISNVIHSRSFNANRALFERLLSRLEPGGTIAIHDLIMENDRTTPPAAAVFSLHMLLNNGVGRCYTFQEVNGWLDGAGFRDIHWIRDDEELSIVTATR</sequence>
<dbReference type="InterPro" id="IPR001077">
    <property type="entry name" value="COMT_C"/>
</dbReference>
<evidence type="ECO:0000256" key="2">
    <source>
        <dbReference type="ARBA" id="ARBA00022679"/>
    </source>
</evidence>
<gene>
    <name evidence="6" type="ORF">GWO12_02590</name>
</gene>
<dbReference type="PANTHER" id="PTHR43712:SF2">
    <property type="entry name" value="O-METHYLTRANSFERASE CICE"/>
    <property type="match status" value="1"/>
</dbReference>
<dbReference type="Gene3D" id="3.40.50.150">
    <property type="entry name" value="Vaccinia Virus protein VP39"/>
    <property type="match status" value="1"/>
</dbReference>
<protein>
    <submittedName>
        <fullName evidence="6">Methyltransferase domain-containing protein</fullName>
    </submittedName>
</protein>
<evidence type="ECO:0000259" key="5">
    <source>
        <dbReference type="Pfam" id="PF08100"/>
    </source>
</evidence>
<dbReference type="InterPro" id="IPR036390">
    <property type="entry name" value="WH_DNA-bd_sf"/>
</dbReference>
<dbReference type="PANTHER" id="PTHR43712">
    <property type="entry name" value="PUTATIVE (AFU_ORTHOLOGUE AFUA_4G14580)-RELATED"/>
    <property type="match status" value="1"/>
</dbReference>
<organism evidence="6 7">
    <name type="scientific">Candidatus Kutchimonas denitrificans</name>
    <dbReference type="NCBI Taxonomy" id="3056748"/>
    <lineage>
        <taxon>Bacteria</taxon>
        <taxon>Pseudomonadati</taxon>
        <taxon>Gemmatimonadota</taxon>
        <taxon>Gemmatimonadia</taxon>
        <taxon>Candidatus Palauibacterales</taxon>
        <taxon>Candidatus Palauibacteraceae</taxon>
        <taxon>Candidatus Kutchimonas</taxon>
    </lineage>
</organism>
<dbReference type="PROSITE" id="PS51683">
    <property type="entry name" value="SAM_OMT_II"/>
    <property type="match status" value="1"/>
</dbReference>
<comment type="caution">
    <text evidence="6">The sequence shown here is derived from an EMBL/GenBank/DDBJ whole genome shotgun (WGS) entry which is preliminary data.</text>
</comment>
<dbReference type="InterPro" id="IPR016461">
    <property type="entry name" value="COMT-like"/>
</dbReference>
<evidence type="ECO:0000259" key="4">
    <source>
        <dbReference type="Pfam" id="PF00891"/>
    </source>
</evidence>
<dbReference type="SUPFAM" id="SSF46785">
    <property type="entry name" value="Winged helix' DNA-binding domain"/>
    <property type="match status" value="1"/>
</dbReference>
<dbReference type="AlphaFoldDB" id="A0AAE5CB32"/>
<keyword evidence="1 6" id="KW-0489">Methyltransferase</keyword>
<name>A0AAE5CB32_9BACT</name>
<accession>A0AAE5CB32</accession>